<evidence type="ECO:0000313" key="9">
    <source>
        <dbReference type="Proteomes" id="UP000239297"/>
    </source>
</evidence>
<keyword evidence="8" id="KW-0966">Cell projection</keyword>
<dbReference type="Gene3D" id="2.30.330.10">
    <property type="entry name" value="SpoA-like"/>
    <property type="match status" value="1"/>
</dbReference>
<dbReference type="GO" id="GO:0005886">
    <property type="term" value="C:plasma membrane"/>
    <property type="evidence" value="ECO:0007669"/>
    <property type="project" value="UniProtKB-SubCell"/>
</dbReference>
<dbReference type="PANTHER" id="PTHR43484:SF1">
    <property type="entry name" value="FLAGELLAR MOTOR SWITCH PROTEIN FLIN"/>
    <property type="match status" value="1"/>
</dbReference>
<evidence type="ECO:0000313" key="8">
    <source>
        <dbReference type="EMBL" id="PPB48126.1"/>
    </source>
</evidence>
<dbReference type="GO" id="GO:0009425">
    <property type="term" value="C:bacterial-type flagellum basal body"/>
    <property type="evidence" value="ECO:0007669"/>
    <property type="project" value="InterPro"/>
</dbReference>
<reference evidence="8 9" key="1">
    <citation type="journal article" date="2014" name="Int. J. Syst. Evol. Microbiol.">
        <title>Arthrobacter pityocampae sp. nov., isolated from Thaumetopoea pityocampa (Lep., Thaumetopoeidae).</title>
        <authorList>
            <person name="Ince I.A."/>
            <person name="Demirbag Z."/>
            <person name="Kati H."/>
        </authorList>
    </citation>
    <scope>NUCLEOTIDE SEQUENCE [LARGE SCALE GENOMIC DNA]</scope>
    <source>
        <strain evidence="8 9">Tp2</strain>
    </source>
</reference>
<dbReference type="GO" id="GO:0071973">
    <property type="term" value="P:bacterial-type flagellum-dependent cell motility"/>
    <property type="evidence" value="ECO:0007669"/>
    <property type="project" value="InterPro"/>
</dbReference>
<comment type="caution">
    <text evidence="8">The sequence shown here is derived from an EMBL/GenBank/DDBJ whole genome shotgun (WGS) entry which is preliminary data.</text>
</comment>
<name>A0A2S5IUA7_9MICC</name>
<comment type="similarity">
    <text evidence="2">Belongs to the FliN/MopA/SpaO family.</text>
</comment>
<comment type="subcellular location">
    <subcellularLocation>
        <location evidence="1">Cell membrane</location>
        <topology evidence="1">Peripheral membrane protein</topology>
        <orientation evidence="1">Cytoplasmic side</orientation>
    </subcellularLocation>
</comment>
<dbReference type="OrthoDB" id="9773459at2"/>
<dbReference type="InterPro" id="IPR036429">
    <property type="entry name" value="SpoA-like_sf"/>
</dbReference>
<keyword evidence="9" id="KW-1185">Reference proteome</keyword>
<dbReference type="InterPro" id="IPR001172">
    <property type="entry name" value="FliN_T3SS_HrcQb"/>
</dbReference>
<organism evidence="8 9">
    <name type="scientific">Arthrobacter pityocampae</name>
    <dbReference type="NCBI Taxonomy" id="547334"/>
    <lineage>
        <taxon>Bacteria</taxon>
        <taxon>Bacillati</taxon>
        <taxon>Actinomycetota</taxon>
        <taxon>Actinomycetes</taxon>
        <taxon>Micrococcales</taxon>
        <taxon>Micrococcaceae</taxon>
        <taxon>Arthrobacter</taxon>
    </lineage>
</organism>
<dbReference type="GO" id="GO:0006935">
    <property type="term" value="P:chemotaxis"/>
    <property type="evidence" value="ECO:0007669"/>
    <property type="project" value="UniProtKB-KW"/>
</dbReference>
<evidence type="ECO:0000256" key="4">
    <source>
        <dbReference type="ARBA" id="ARBA00022500"/>
    </source>
</evidence>
<keyword evidence="8" id="KW-0969">Cilium</keyword>
<dbReference type="InterPro" id="IPR051469">
    <property type="entry name" value="FliN/MopA/SpaO"/>
</dbReference>
<evidence type="ECO:0000256" key="5">
    <source>
        <dbReference type="ARBA" id="ARBA00022779"/>
    </source>
</evidence>
<evidence type="ECO:0000256" key="6">
    <source>
        <dbReference type="ARBA" id="ARBA00023136"/>
    </source>
</evidence>
<gene>
    <name evidence="8" type="primary">fliN</name>
    <name evidence="8" type="ORF">C4K88_14170</name>
</gene>
<sequence>MNTITAEFDAAAALAARLPLPGPLTAQTCIASEVPSASASTAVVVSFVGASSADLAVVLIDTQPLAAAAGASSPLVSPADVLVPALEAATSSLGDGVLGTPSVQDALPLFRDAETSVFRLAGPSGTVGWFAVRLRGARPGAAPRRSAASAGAANLGRISNVEMAMTVEIGRTRMSVRDVLDLEPGAVIELDRSAGAPADVLLNGRLVAHGEVVVVDQDYAVRITQILDVTDGAL</sequence>
<dbReference type="InterPro" id="IPR012826">
    <property type="entry name" value="FliN"/>
</dbReference>
<dbReference type="InterPro" id="IPR001543">
    <property type="entry name" value="FliN-like_C"/>
</dbReference>
<proteinExistence type="inferred from homology"/>
<evidence type="ECO:0000259" key="7">
    <source>
        <dbReference type="Pfam" id="PF01052"/>
    </source>
</evidence>
<dbReference type="Pfam" id="PF01052">
    <property type="entry name" value="FliMN_C"/>
    <property type="match status" value="1"/>
</dbReference>
<dbReference type="GO" id="GO:0003774">
    <property type="term" value="F:cytoskeletal motor activity"/>
    <property type="evidence" value="ECO:0007669"/>
    <property type="project" value="InterPro"/>
</dbReference>
<evidence type="ECO:0000256" key="1">
    <source>
        <dbReference type="ARBA" id="ARBA00004413"/>
    </source>
</evidence>
<dbReference type="PANTHER" id="PTHR43484">
    <property type="match status" value="1"/>
</dbReference>
<dbReference type="Proteomes" id="UP000239297">
    <property type="component" value="Unassembled WGS sequence"/>
</dbReference>
<evidence type="ECO:0000256" key="3">
    <source>
        <dbReference type="ARBA" id="ARBA00022475"/>
    </source>
</evidence>
<evidence type="ECO:0000256" key="2">
    <source>
        <dbReference type="ARBA" id="ARBA00009226"/>
    </source>
</evidence>
<dbReference type="RefSeq" id="WP_104122293.1">
    <property type="nucleotide sequence ID" value="NZ_JBHOFP010000003.1"/>
</dbReference>
<feature type="domain" description="Flagellar motor switch protein FliN-like C-terminal" evidence="7">
    <location>
        <begin position="157"/>
        <end position="227"/>
    </location>
</feature>
<keyword evidence="6" id="KW-0472">Membrane</keyword>
<keyword evidence="4" id="KW-0145">Chemotaxis</keyword>
<keyword evidence="3" id="KW-1003">Cell membrane</keyword>
<dbReference type="SUPFAM" id="SSF101801">
    <property type="entry name" value="Surface presentation of antigens (SPOA)"/>
    <property type="match status" value="1"/>
</dbReference>
<keyword evidence="8" id="KW-0282">Flagellum</keyword>
<dbReference type="PRINTS" id="PR00956">
    <property type="entry name" value="FLGMOTORFLIN"/>
</dbReference>
<dbReference type="NCBIfam" id="TIGR02480">
    <property type="entry name" value="fliN"/>
    <property type="match status" value="1"/>
</dbReference>
<dbReference type="EMBL" id="PRKW01000006">
    <property type="protein sequence ID" value="PPB48126.1"/>
    <property type="molecule type" value="Genomic_DNA"/>
</dbReference>
<keyword evidence="5" id="KW-0283">Flagellar rotation</keyword>
<dbReference type="AlphaFoldDB" id="A0A2S5IUA7"/>
<accession>A0A2S5IUA7</accession>
<protein>
    <submittedName>
        <fullName evidence="8">Flagellar motor switch protein FliN</fullName>
    </submittedName>
</protein>